<gene>
    <name evidence="2" type="ORF">HB761_13920</name>
</gene>
<dbReference type="InterPro" id="IPR031893">
    <property type="entry name" value="Phage_tail_APC"/>
</dbReference>
<sequence>MIEKITIRGEELINVPAEKSTLLELGLQEAEADAALRDYRTKKELDKIREVRAPLLIEADHLVNLALDKDLDIVPFRQYRQALRDITEQYQELSDVVWPVKPAI</sequence>
<dbReference type="Proteomes" id="UP001058687">
    <property type="component" value="Chromosome 1"/>
</dbReference>
<evidence type="ECO:0000259" key="1">
    <source>
        <dbReference type="Pfam" id="PF16778"/>
    </source>
</evidence>
<evidence type="ECO:0000313" key="3">
    <source>
        <dbReference type="Proteomes" id="UP001058687"/>
    </source>
</evidence>
<dbReference type="AlphaFoldDB" id="A0AAE9MZK4"/>
<accession>A0AAE9MZK4</accession>
<dbReference type="RefSeq" id="WP_369522739.1">
    <property type="nucleotide sequence ID" value="NZ_CP050467.1"/>
</dbReference>
<evidence type="ECO:0000313" key="2">
    <source>
        <dbReference type="EMBL" id="UTZ27750.1"/>
    </source>
</evidence>
<name>A0AAE9MZK4_9VIBR</name>
<dbReference type="Pfam" id="PF16778">
    <property type="entry name" value="Phage_tail_APC"/>
    <property type="match status" value="1"/>
</dbReference>
<proteinExistence type="predicted"/>
<dbReference type="EMBL" id="CP050467">
    <property type="protein sequence ID" value="UTZ27750.1"/>
    <property type="molecule type" value="Genomic_DNA"/>
</dbReference>
<protein>
    <recommendedName>
        <fullName evidence="1">Phage tail assembly chaperone-like domain-containing protein</fullName>
    </recommendedName>
</protein>
<feature type="domain" description="Phage tail assembly chaperone-like" evidence="1">
    <location>
        <begin position="47"/>
        <end position="103"/>
    </location>
</feature>
<organism evidence="2 3">
    <name type="scientific">Vibrio campbellii</name>
    <dbReference type="NCBI Taxonomy" id="680"/>
    <lineage>
        <taxon>Bacteria</taxon>
        <taxon>Pseudomonadati</taxon>
        <taxon>Pseudomonadota</taxon>
        <taxon>Gammaproteobacteria</taxon>
        <taxon>Vibrionales</taxon>
        <taxon>Vibrionaceae</taxon>
        <taxon>Vibrio</taxon>
    </lineage>
</organism>
<reference evidence="2" key="1">
    <citation type="submission" date="2020-03" db="EMBL/GenBank/DDBJ databases">
        <title>Five strains of Vibrio campbellii isolated from Mariana Trench.</title>
        <authorList>
            <person name="Liang J."/>
            <person name="Zhang X.-H."/>
        </authorList>
    </citation>
    <scope>NUCLEOTIDE SEQUENCE</scope>
    <source>
        <strain evidence="2">LJC014</strain>
    </source>
</reference>